<dbReference type="InterPro" id="IPR002078">
    <property type="entry name" value="Sigma_54_int"/>
</dbReference>
<dbReference type="PANTHER" id="PTHR32071">
    <property type="entry name" value="TRANSCRIPTIONAL REGULATORY PROTEIN"/>
    <property type="match status" value="1"/>
</dbReference>
<dbReference type="InterPro" id="IPR001789">
    <property type="entry name" value="Sig_transdc_resp-reg_receiver"/>
</dbReference>
<dbReference type="Gene3D" id="3.40.50.300">
    <property type="entry name" value="P-loop containing nucleotide triphosphate hydrolases"/>
    <property type="match status" value="1"/>
</dbReference>
<dbReference type="PRINTS" id="PR01590">
    <property type="entry name" value="HTHFIS"/>
</dbReference>
<evidence type="ECO:0000313" key="15">
    <source>
        <dbReference type="Proteomes" id="UP000178606"/>
    </source>
</evidence>
<evidence type="ECO:0008006" key="16">
    <source>
        <dbReference type="Google" id="ProtNLM"/>
    </source>
</evidence>
<feature type="region of interest" description="Disordered" evidence="11">
    <location>
        <begin position="442"/>
        <end position="461"/>
    </location>
</feature>
<name>A0A1F6CZL5_HANXR</name>
<gene>
    <name evidence="14" type="ORF">A3F84_11025</name>
</gene>
<feature type="compositionally biased region" description="Acidic residues" evidence="11">
    <location>
        <begin position="452"/>
        <end position="461"/>
    </location>
</feature>
<dbReference type="GO" id="GO:0005524">
    <property type="term" value="F:ATP binding"/>
    <property type="evidence" value="ECO:0007669"/>
    <property type="project" value="UniProtKB-KW"/>
</dbReference>
<reference evidence="14 15" key="1">
    <citation type="journal article" date="2016" name="Nat. Commun.">
        <title>Thousands of microbial genomes shed light on interconnected biogeochemical processes in an aquifer system.</title>
        <authorList>
            <person name="Anantharaman K."/>
            <person name="Brown C.T."/>
            <person name="Hug L.A."/>
            <person name="Sharon I."/>
            <person name="Castelle C.J."/>
            <person name="Probst A.J."/>
            <person name="Thomas B.C."/>
            <person name="Singh A."/>
            <person name="Wilkins M.J."/>
            <person name="Karaoz U."/>
            <person name="Brodie E.L."/>
            <person name="Williams K.H."/>
            <person name="Hubbard S.S."/>
            <person name="Banfield J.F."/>
        </authorList>
    </citation>
    <scope>NUCLEOTIDE SEQUENCE [LARGE SCALE GENOMIC DNA]</scope>
    <source>
        <strain evidence="15">RIFCSPLOWO2_12_FULL_64_10</strain>
    </source>
</reference>
<dbReference type="InterPro" id="IPR027417">
    <property type="entry name" value="P-loop_NTPase"/>
</dbReference>
<dbReference type="Gene3D" id="1.10.10.60">
    <property type="entry name" value="Homeodomain-like"/>
    <property type="match status" value="1"/>
</dbReference>
<dbReference type="Pfam" id="PF25601">
    <property type="entry name" value="AAA_lid_14"/>
    <property type="match status" value="1"/>
</dbReference>
<dbReference type="InterPro" id="IPR002197">
    <property type="entry name" value="HTH_Fis"/>
</dbReference>
<evidence type="ECO:0000256" key="3">
    <source>
        <dbReference type="ARBA" id="ARBA00022553"/>
    </source>
</evidence>
<dbReference type="GO" id="GO:0005737">
    <property type="term" value="C:cytoplasm"/>
    <property type="evidence" value="ECO:0007669"/>
    <property type="project" value="UniProtKB-SubCell"/>
</dbReference>
<dbReference type="AlphaFoldDB" id="A0A1F6CZL5"/>
<keyword evidence="6" id="KW-0805">Transcription regulation</keyword>
<evidence type="ECO:0000256" key="2">
    <source>
        <dbReference type="ARBA" id="ARBA00022490"/>
    </source>
</evidence>
<dbReference type="InterPro" id="IPR058031">
    <property type="entry name" value="AAA_lid_NorR"/>
</dbReference>
<dbReference type="SMART" id="SM00448">
    <property type="entry name" value="REC"/>
    <property type="match status" value="1"/>
</dbReference>
<organism evidence="14 15">
    <name type="scientific">Handelsmanbacteria sp. (strain RIFCSPLOWO2_12_FULL_64_10)</name>
    <dbReference type="NCBI Taxonomy" id="1817868"/>
    <lineage>
        <taxon>Bacteria</taxon>
        <taxon>Candidatus Handelsmaniibacteriota</taxon>
    </lineage>
</organism>
<feature type="modified residue" description="4-aspartylphosphate" evidence="10">
    <location>
        <position position="55"/>
    </location>
</feature>
<keyword evidence="3 10" id="KW-0597">Phosphoprotein</keyword>
<evidence type="ECO:0000256" key="6">
    <source>
        <dbReference type="ARBA" id="ARBA00023015"/>
    </source>
</evidence>
<dbReference type="InterPro" id="IPR009057">
    <property type="entry name" value="Homeodomain-like_sf"/>
</dbReference>
<dbReference type="FunFam" id="1.10.8.60:FF:000014">
    <property type="entry name" value="DNA-binding transcriptional regulator NtrC"/>
    <property type="match status" value="1"/>
</dbReference>
<dbReference type="Pfam" id="PF00158">
    <property type="entry name" value="Sigma54_activat"/>
    <property type="match status" value="1"/>
</dbReference>
<keyword evidence="9" id="KW-0804">Transcription</keyword>
<evidence type="ECO:0000256" key="5">
    <source>
        <dbReference type="ARBA" id="ARBA00022840"/>
    </source>
</evidence>
<comment type="caution">
    <text evidence="14">The sequence shown here is derived from an EMBL/GenBank/DDBJ whole genome shotgun (WGS) entry which is preliminary data.</text>
</comment>
<dbReference type="CDD" id="cd00009">
    <property type="entry name" value="AAA"/>
    <property type="match status" value="1"/>
</dbReference>
<dbReference type="Pfam" id="PF00072">
    <property type="entry name" value="Response_reg"/>
    <property type="match status" value="1"/>
</dbReference>
<dbReference type="SUPFAM" id="SSF52540">
    <property type="entry name" value="P-loop containing nucleoside triphosphate hydrolases"/>
    <property type="match status" value="1"/>
</dbReference>
<keyword evidence="4" id="KW-0547">Nucleotide-binding</keyword>
<feature type="domain" description="Response regulatory" evidence="13">
    <location>
        <begin position="6"/>
        <end position="120"/>
    </location>
</feature>
<dbReference type="GO" id="GO:0000160">
    <property type="term" value="P:phosphorelay signal transduction system"/>
    <property type="evidence" value="ECO:0007669"/>
    <property type="project" value="InterPro"/>
</dbReference>
<dbReference type="PROSITE" id="PS50045">
    <property type="entry name" value="SIGMA54_INTERACT_4"/>
    <property type="match status" value="1"/>
</dbReference>
<dbReference type="Proteomes" id="UP000178606">
    <property type="component" value="Unassembled WGS sequence"/>
</dbReference>
<protein>
    <recommendedName>
        <fullName evidence="16">Sigma-54-dependent Fis family transcriptional regulator</fullName>
    </recommendedName>
</protein>
<comment type="subcellular location">
    <subcellularLocation>
        <location evidence="1">Cytoplasm</location>
    </subcellularLocation>
</comment>
<evidence type="ECO:0000256" key="8">
    <source>
        <dbReference type="ARBA" id="ARBA00023159"/>
    </source>
</evidence>
<dbReference type="InterPro" id="IPR003593">
    <property type="entry name" value="AAA+_ATPase"/>
</dbReference>
<dbReference type="GO" id="GO:0043565">
    <property type="term" value="F:sequence-specific DNA binding"/>
    <property type="evidence" value="ECO:0007669"/>
    <property type="project" value="InterPro"/>
</dbReference>
<keyword evidence="8" id="KW-0010">Activator</keyword>
<dbReference type="InterPro" id="IPR025943">
    <property type="entry name" value="Sigma_54_int_dom_ATP-bd_2"/>
</dbReference>
<dbReference type="InterPro" id="IPR011006">
    <property type="entry name" value="CheY-like_superfamily"/>
</dbReference>
<evidence type="ECO:0000256" key="1">
    <source>
        <dbReference type="ARBA" id="ARBA00004496"/>
    </source>
</evidence>
<evidence type="ECO:0000256" key="10">
    <source>
        <dbReference type="PROSITE-ProRule" id="PRU00169"/>
    </source>
</evidence>
<dbReference type="Pfam" id="PF02954">
    <property type="entry name" value="HTH_8"/>
    <property type="match status" value="1"/>
</dbReference>
<sequence>MSERIRVLVVDDDEMFRTVIGKELRKMGFDVTAAANGEEAFAQIDGGGFHVALLDIRMPGVDGLAVLQTVRERAPATEVVMLTGHGTVENAIAAMKSGAYDYLTKPCELDQVEVTVRKAYEKGLLARQNATLQYELARCGCGQAFGLIGQSRALGAVLDTVGKVAATDSTVLLRGESGVGKEVVARAIHANSPRAKAPFVVIDCASLQENLLESELFGHERGAYTGAVGLKHGLFEVAAGGTVFLDEVTEVTPAIQAKLLRAIETRTFRRLGGTKDIQVDARVLAATNRDPEQLVAQGRFREDLFYRLNVISISIPPLRDRRDDVPLLAAHFIAHSRVSGKGRKAISPEAMQLLCRYPWPGNVRELQNVIERATILSTGDVITPQDLPDPFRALSRDRGPNGSLLPLRKVEDQYIEQVLGAVGGNKRQAARILGISERHLHRRLRNGSSPPLDEEVGQQGA</sequence>
<dbReference type="GO" id="GO:0006355">
    <property type="term" value="P:regulation of DNA-templated transcription"/>
    <property type="evidence" value="ECO:0007669"/>
    <property type="project" value="InterPro"/>
</dbReference>
<evidence type="ECO:0000259" key="13">
    <source>
        <dbReference type="PROSITE" id="PS50110"/>
    </source>
</evidence>
<evidence type="ECO:0000313" key="14">
    <source>
        <dbReference type="EMBL" id="OGG54481.1"/>
    </source>
</evidence>
<dbReference type="EMBL" id="MFKF01000102">
    <property type="protein sequence ID" value="OGG54481.1"/>
    <property type="molecule type" value="Genomic_DNA"/>
</dbReference>
<proteinExistence type="predicted"/>
<evidence type="ECO:0000256" key="4">
    <source>
        <dbReference type="ARBA" id="ARBA00022741"/>
    </source>
</evidence>
<dbReference type="Gene3D" id="1.10.8.60">
    <property type="match status" value="1"/>
</dbReference>
<keyword evidence="2" id="KW-0963">Cytoplasm</keyword>
<dbReference type="PROSITE" id="PS50110">
    <property type="entry name" value="RESPONSE_REGULATORY"/>
    <property type="match status" value="1"/>
</dbReference>
<dbReference type="InterPro" id="IPR025944">
    <property type="entry name" value="Sigma_54_int_dom_CS"/>
</dbReference>
<dbReference type="PROSITE" id="PS00675">
    <property type="entry name" value="SIGMA54_INTERACT_1"/>
    <property type="match status" value="1"/>
</dbReference>
<evidence type="ECO:0000256" key="9">
    <source>
        <dbReference type="ARBA" id="ARBA00023163"/>
    </source>
</evidence>
<dbReference type="Gene3D" id="3.40.50.2300">
    <property type="match status" value="1"/>
</dbReference>
<dbReference type="SMART" id="SM00382">
    <property type="entry name" value="AAA"/>
    <property type="match status" value="1"/>
</dbReference>
<dbReference type="SUPFAM" id="SSF52172">
    <property type="entry name" value="CheY-like"/>
    <property type="match status" value="1"/>
</dbReference>
<evidence type="ECO:0000256" key="7">
    <source>
        <dbReference type="ARBA" id="ARBA00023125"/>
    </source>
</evidence>
<accession>A0A1F6CZL5</accession>
<dbReference type="FunFam" id="3.40.50.300:FF:000006">
    <property type="entry name" value="DNA-binding transcriptional regulator NtrC"/>
    <property type="match status" value="1"/>
</dbReference>
<dbReference type="PROSITE" id="PS00676">
    <property type="entry name" value="SIGMA54_INTERACT_2"/>
    <property type="match status" value="1"/>
</dbReference>
<evidence type="ECO:0000259" key="12">
    <source>
        <dbReference type="PROSITE" id="PS50045"/>
    </source>
</evidence>
<keyword evidence="7" id="KW-0238">DNA-binding</keyword>
<keyword evidence="5" id="KW-0067">ATP-binding</keyword>
<dbReference type="PANTHER" id="PTHR32071:SF119">
    <property type="entry name" value="SIGMA L-DEPENDENT TRANSCRIPTIONAL REGULATOR YPLP-RELATED"/>
    <property type="match status" value="1"/>
</dbReference>
<dbReference type="PROSITE" id="PS00688">
    <property type="entry name" value="SIGMA54_INTERACT_3"/>
    <property type="match status" value="1"/>
</dbReference>
<dbReference type="FunFam" id="3.40.50.2300:FF:000018">
    <property type="entry name" value="DNA-binding transcriptional regulator NtrC"/>
    <property type="match status" value="1"/>
</dbReference>
<dbReference type="SUPFAM" id="SSF46689">
    <property type="entry name" value="Homeodomain-like"/>
    <property type="match status" value="1"/>
</dbReference>
<dbReference type="InterPro" id="IPR025662">
    <property type="entry name" value="Sigma_54_int_dom_ATP-bd_1"/>
</dbReference>
<feature type="domain" description="Sigma-54 factor interaction" evidence="12">
    <location>
        <begin position="147"/>
        <end position="375"/>
    </location>
</feature>
<evidence type="ECO:0000256" key="11">
    <source>
        <dbReference type="SAM" id="MobiDB-lite"/>
    </source>
</evidence>